<dbReference type="Proteomes" id="UP001152795">
    <property type="component" value="Unassembled WGS sequence"/>
</dbReference>
<organism evidence="1 2">
    <name type="scientific">Paramuricea clavata</name>
    <name type="common">Red gorgonian</name>
    <name type="synonym">Violescent sea-whip</name>
    <dbReference type="NCBI Taxonomy" id="317549"/>
    <lineage>
        <taxon>Eukaryota</taxon>
        <taxon>Metazoa</taxon>
        <taxon>Cnidaria</taxon>
        <taxon>Anthozoa</taxon>
        <taxon>Octocorallia</taxon>
        <taxon>Malacalcyonacea</taxon>
        <taxon>Plexauridae</taxon>
        <taxon>Paramuricea</taxon>
    </lineage>
</organism>
<keyword evidence="2" id="KW-1185">Reference proteome</keyword>
<dbReference type="Gene3D" id="2.10.25.10">
    <property type="entry name" value="Laminin"/>
    <property type="match status" value="1"/>
</dbReference>
<accession>A0A6S7HGW8</accession>
<dbReference type="CDD" id="cd00054">
    <property type="entry name" value="EGF_CA"/>
    <property type="match status" value="1"/>
</dbReference>
<protein>
    <submittedName>
        <fullName evidence="1">Uncharacterized protein</fullName>
    </submittedName>
</protein>
<evidence type="ECO:0000313" key="2">
    <source>
        <dbReference type="Proteomes" id="UP001152795"/>
    </source>
</evidence>
<dbReference type="EMBL" id="CACRXK020005127">
    <property type="protein sequence ID" value="CAB4005215.1"/>
    <property type="molecule type" value="Genomic_DNA"/>
</dbReference>
<comment type="caution">
    <text evidence="1">The sequence shown here is derived from an EMBL/GenBank/DDBJ whole genome shotgun (WGS) entry which is preliminary data.</text>
</comment>
<name>A0A6S7HGW8_PARCT</name>
<feature type="non-terminal residue" evidence="1">
    <location>
        <position position="66"/>
    </location>
</feature>
<sequence length="66" mass="7470">MEGNVQRKDVLSSVLVFLDLKGKDARERNLRAIFSLVEIKENVGNDFKCKCPPEFGGKRCQVKSNN</sequence>
<dbReference type="AlphaFoldDB" id="A0A6S7HGW8"/>
<evidence type="ECO:0000313" key="1">
    <source>
        <dbReference type="EMBL" id="CAB4005215.1"/>
    </source>
</evidence>
<gene>
    <name evidence="1" type="ORF">PACLA_8A037466</name>
</gene>
<dbReference type="SUPFAM" id="SSF57196">
    <property type="entry name" value="EGF/Laminin"/>
    <property type="match status" value="1"/>
</dbReference>
<proteinExistence type="predicted"/>
<reference evidence="1" key="1">
    <citation type="submission" date="2020-04" db="EMBL/GenBank/DDBJ databases">
        <authorList>
            <person name="Alioto T."/>
            <person name="Alioto T."/>
            <person name="Gomez Garrido J."/>
        </authorList>
    </citation>
    <scope>NUCLEOTIDE SEQUENCE</scope>
    <source>
        <strain evidence="1">A484AB</strain>
    </source>
</reference>